<dbReference type="InParanoid" id="A0A2K2D7D0"/>
<evidence type="ECO:0000313" key="1">
    <source>
        <dbReference type="EMBL" id="PNT70185.1"/>
    </source>
</evidence>
<dbReference type="Proteomes" id="UP000008810">
    <property type="component" value="Chromosome 2"/>
</dbReference>
<dbReference type="Gramene" id="PNT70185">
    <property type="protein sequence ID" value="PNT70185"/>
    <property type="gene ID" value="BRADI_2g07403v3"/>
</dbReference>
<name>A0A2K2D7D0_BRADI</name>
<proteinExistence type="predicted"/>
<evidence type="ECO:0000313" key="2">
    <source>
        <dbReference type="EnsemblPlants" id="PNT70185"/>
    </source>
</evidence>
<dbReference type="EMBL" id="CM000881">
    <property type="protein sequence ID" value="PNT70185.1"/>
    <property type="molecule type" value="Genomic_DNA"/>
</dbReference>
<reference evidence="1" key="2">
    <citation type="submission" date="2017-06" db="EMBL/GenBank/DDBJ databases">
        <title>WGS assembly of Brachypodium distachyon.</title>
        <authorList>
            <consortium name="The International Brachypodium Initiative"/>
            <person name="Lucas S."/>
            <person name="Harmon-Smith M."/>
            <person name="Lail K."/>
            <person name="Tice H."/>
            <person name="Grimwood J."/>
            <person name="Bruce D."/>
            <person name="Barry K."/>
            <person name="Shu S."/>
            <person name="Lindquist E."/>
            <person name="Wang M."/>
            <person name="Pitluck S."/>
            <person name="Vogel J.P."/>
            <person name="Garvin D.F."/>
            <person name="Mockler T.C."/>
            <person name="Schmutz J."/>
            <person name="Rokhsar D."/>
            <person name="Bevan M.W."/>
        </authorList>
    </citation>
    <scope>NUCLEOTIDE SEQUENCE</scope>
    <source>
        <strain evidence="1">Bd21</strain>
    </source>
</reference>
<dbReference type="OrthoDB" id="684339at2759"/>
<reference evidence="1 2" key="1">
    <citation type="journal article" date="2010" name="Nature">
        <title>Genome sequencing and analysis of the model grass Brachypodium distachyon.</title>
        <authorList>
            <consortium name="International Brachypodium Initiative"/>
        </authorList>
    </citation>
    <scope>NUCLEOTIDE SEQUENCE [LARGE SCALE GENOMIC DNA]</scope>
    <source>
        <strain evidence="1 2">Bd21</strain>
    </source>
</reference>
<reference evidence="2" key="3">
    <citation type="submission" date="2018-08" db="UniProtKB">
        <authorList>
            <consortium name="EnsemblPlants"/>
        </authorList>
    </citation>
    <scope>IDENTIFICATION</scope>
    <source>
        <strain evidence="2">cv. Bd21</strain>
    </source>
</reference>
<gene>
    <name evidence="1" type="ORF">BRADI_2g07403v3</name>
</gene>
<accession>A0A2K2D7D0</accession>
<evidence type="ECO:0000313" key="3">
    <source>
        <dbReference type="Proteomes" id="UP000008810"/>
    </source>
</evidence>
<sequence>MGNVGCNASENMGGQRQPILFQSKTSLIGMVCALRFEMNAGSIDEIWDGALFGRSKKEKWNLSGRLIYTWWGIWKERNRRTFKGAAMVSLQVAHLIREDYQGRIWACELASLLLLLPPSSLGSTFDLRLLQCSPLIE</sequence>
<keyword evidence="3" id="KW-1185">Reference proteome</keyword>
<protein>
    <submittedName>
        <fullName evidence="1 2">Uncharacterized protein</fullName>
    </submittedName>
</protein>
<dbReference type="EnsemblPlants" id="PNT70185">
    <property type="protein sequence ID" value="PNT70185"/>
    <property type="gene ID" value="BRADI_2g07403v3"/>
</dbReference>
<dbReference type="AlphaFoldDB" id="A0A2K2D7D0"/>
<organism evidence="1">
    <name type="scientific">Brachypodium distachyon</name>
    <name type="common">Purple false brome</name>
    <name type="synonym">Trachynia distachya</name>
    <dbReference type="NCBI Taxonomy" id="15368"/>
    <lineage>
        <taxon>Eukaryota</taxon>
        <taxon>Viridiplantae</taxon>
        <taxon>Streptophyta</taxon>
        <taxon>Embryophyta</taxon>
        <taxon>Tracheophyta</taxon>
        <taxon>Spermatophyta</taxon>
        <taxon>Magnoliopsida</taxon>
        <taxon>Liliopsida</taxon>
        <taxon>Poales</taxon>
        <taxon>Poaceae</taxon>
        <taxon>BOP clade</taxon>
        <taxon>Pooideae</taxon>
        <taxon>Stipodae</taxon>
        <taxon>Brachypodieae</taxon>
        <taxon>Brachypodium</taxon>
    </lineage>
</organism>